<dbReference type="Proteomes" id="UP000269721">
    <property type="component" value="Unassembled WGS sequence"/>
</dbReference>
<proteinExistence type="predicted"/>
<accession>A0A4P9VYQ5</accession>
<organism evidence="1 2">
    <name type="scientific">Blyttiomyces helicus</name>
    <dbReference type="NCBI Taxonomy" id="388810"/>
    <lineage>
        <taxon>Eukaryota</taxon>
        <taxon>Fungi</taxon>
        <taxon>Fungi incertae sedis</taxon>
        <taxon>Chytridiomycota</taxon>
        <taxon>Chytridiomycota incertae sedis</taxon>
        <taxon>Chytridiomycetes</taxon>
        <taxon>Chytridiomycetes incertae sedis</taxon>
        <taxon>Blyttiomyces</taxon>
    </lineage>
</organism>
<dbReference type="EMBL" id="ML001904">
    <property type="protein sequence ID" value="RKO82926.1"/>
    <property type="molecule type" value="Genomic_DNA"/>
</dbReference>
<gene>
    <name evidence="1" type="ORF">BDK51DRAFT_48068</name>
</gene>
<protein>
    <submittedName>
        <fullName evidence="1">Uncharacterized protein</fullName>
    </submittedName>
</protein>
<evidence type="ECO:0000313" key="2">
    <source>
        <dbReference type="Proteomes" id="UP000269721"/>
    </source>
</evidence>
<sequence>MAYNQPQQGAVVARPLKLHIYRDGWFSNDVRITFDDKTTVAYHVDKPRA</sequence>
<keyword evidence="2" id="KW-1185">Reference proteome</keyword>
<dbReference type="AlphaFoldDB" id="A0A4P9VYQ5"/>
<evidence type="ECO:0000313" key="1">
    <source>
        <dbReference type="EMBL" id="RKO82926.1"/>
    </source>
</evidence>
<reference evidence="2" key="1">
    <citation type="journal article" date="2018" name="Nat. Microbiol.">
        <title>Leveraging single-cell genomics to expand the fungal tree of life.</title>
        <authorList>
            <person name="Ahrendt S.R."/>
            <person name="Quandt C.A."/>
            <person name="Ciobanu D."/>
            <person name="Clum A."/>
            <person name="Salamov A."/>
            <person name="Andreopoulos B."/>
            <person name="Cheng J.F."/>
            <person name="Woyke T."/>
            <person name="Pelin A."/>
            <person name="Henrissat B."/>
            <person name="Reynolds N.K."/>
            <person name="Benny G.L."/>
            <person name="Smith M.E."/>
            <person name="James T.Y."/>
            <person name="Grigoriev I.V."/>
        </authorList>
    </citation>
    <scope>NUCLEOTIDE SEQUENCE [LARGE SCALE GENOMIC DNA]</scope>
</reference>
<name>A0A4P9VYQ5_9FUNG</name>